<evidence type="ECO:0000256" key="2">
    <source>
        <dbReference type="SAM" id="SignalP"/>
    </source>
</evidence>
<evidence type="ECO:0000256" key="1">
    <source>
        <dbReference type="SAM" id="MobiDB-lite"/>
    </source>
</evidence>
<gene>
    <name evidence="4" type="ORF">GJ744_008643</name>
</gene>
<sequence>MSGIEVAGIVLAVFPLVIAGLKSYSEGVENVKSWRRYRRQLNDYQEQLETQQTCFLNTMTHVLDGIVATDLELKALIEDPGGPAWKIQKYDLKLQIRLDHTYAAYFKSVTQLKLVLHMIKEKLGIGDFGKVKWDRESTLSIRKEVEKLKLVLEKTTYENLLAKIDKLNGNLYTLTRQNQLLESGRRQRRPGGTRCHLRQYKMSRTSASELHDVMIRGGKAWKCLCQHNVNIRLEPTTWSQEDIESNDGIKLRFRMLLCCGDHLDKIYNGNGNGRGKFLSYKWAEFEIEPWEETGCGSPTVSDRDGSHHTTRKDRMVTFALGDSKSMSRRLPSPSAVYPTITDLCSALHLCTERKCVGVLLDQCSHEHQVFALGSREALDRQSLETVLTSWAKTPKRRRGKFQFGYRQRLFIAASLASGILRLGESWLKKNWSSHDIYLIPPVETGPGGTVSEDELYHPYFSWETPKVQDGATSDNQGECYHPQKEDSQPPKAYAASLSSFARRPIHRDIFFPLGLTLLELSLGTPWSILEAEEQLDSEDAGENIETALGFVYKESSGRFGDVVRRCLYFEGFDSRNPGLDNDEFQEAILDKIVKPLIADWTDFDGRNHIQ</sequence>
<feature type="chain" id="PRO_5034180869" description="DUF7580 domain-containing protein" evidence="2">
    <location>
        <begin position="20"/>
        <end position="610"/>
    </location>
</feature>
<dbReference type="EMBL" id="JAACFV010000049">
    <property type="protein sequence ID" value="KAF7508766.1"/>
    <property type="molecule type" value="Genomic_DNA"/>
</dbReference>
<proteinExistence type="predicted"/>
<dbReference type="OrthoDB" id="3565018at2759"/>
<comment type="caution">
    <text evidence="4">The sequence shown here is derived from an EMBL/GenBank/DDBJ whole genome shotgun (WGS) entry which is preliminary data.</text>
</comment>
<feature type="region of interest" description="Disordered" evidence="1">
    <location>
        <begin position="469"/>
        <end position="490"/>
    </location>
</feature>
<dbReference type="PANTHER" id="PTHR35186">
    <property type="entry name" value="ANK_REP_REGION DOMAIN-CONTAINING PROTEIN"/>
    <property type="match status" value="1"/>
</dbReference>
<reference evidence="4" key="1">
    <citation type="submission" date="2020-02" db="EMBL/GenBank/DDBJ databases">
        <authorList>
            <person name="Palmer J.M."/>
        </authorList>
    </citation>
    <scope>NUCLEOTIDE SEQUENCE</scope>
    <source>
        <strain evidence="4">EPUS1.4</strain>
        <tissue evidence="4">Thallus</tissue>
    </source>
</reference>
<evidence type="ECO:0000313" key="4">
    <source>
        <dbReference type="EMBL" id="KAF7508766.1"/>
    </source>
</evidence>
<dbReference type="Proteomes" id="UP000606974">
    <property type="component" value="Unassembled WGS sequence"/>
</dbReference>
<dbReference type="PANTHER" id="PTHR35186:SF4">
    <property type="entry name" value="PRION-INHIBITION AND PROPAGATION HELO DOMAIN-CONTAINING PROTEIN"/>
    <property type="match status" value="1"/>
</dbReference>
<dbReference type="AlphaFoldDB" id="A0A8H7E6L7"/>
<protein>
    <recommendedName>
        <fullName evidence="3">DUF7580 domain-containing protein</fullName>
    </recommendedName>
</protein>
<name>A0A8H7E6L7_9EURO</name>
<dbReference type="InterPro" id="IPR056002">
    <property type="entry name" value="DUF7580"/>
</dbReference>
<accession>A0A8H7E6L7</accession>
<evidence type="ECO:0000259" key="3">
    <source>
        <dbReference type="Pfam" id="PF24476"/>
    </source>
</evidence>
<evidence type="ECO:0000313" key="5">
    <source>
        <dbReference type="Proteomes" id="UP000606974"/>
    </source>
</evidence>
<feature type="domain" description="DUF7580" evidence="3">
    <location>
        <begin position="200"/>
        <end position="599"/>
    </location>
</feature>
<feature type="signal peptide" evidence="2">
    <location>
        <begin position="1"/>
        <end position="19"/>
    </location>
</feature>
<keyword evidence="2" id="KW-0732">Signal</keyword>
<keyword evidence="5" id="KW-1185">Reference proteome</keyword>
<dbReference type="Pfam" id="PF24476">
    <property type="entry name" value="DUF7580"/>
    <property type="match status" value="1"/>
</dbReference>
<organism evidence="4 5">
    <name type="scientific">Endocarpon pusillum</name>
    <dbReference type="NCBI Taxonomy" id="364733"/>
    <lineage>
        <taxon>Eukaryota</taxon>
        <taxon>Fungi</taxon>
        <taxon>Dikarya</taxon>
        <taxon>Ascomycota</taxon>
        <taxon>Pezizomycotina</taxon>
        <taxon>Eurotiomycetes</taxon>
        <taxon>Chaetothyriomycetidae</taxon>
        <taxon>Verrucariales</taxon>
        <taxon>Verrucariaceae</taxon>
        <taxon>Endocarpon</taxon>
    </lineage>
</organism>